<dbReference type="Gene3D" id="2.30.30.40">
    <property type="entry name" value="SH3 Domains"/>
    <property type="match status" value="1"/>
</dbReference>
<evidence type="ECO:0000256" key="6">
    <source>
        <dbReference type="ARBA" id="ARBA00022936"/>
    </source>
</evidence>
<evidence type="ECO:0000313" key="14">
    <source>
        <dbReference type="Proteomes" id="UP000000539"/>
    </source>
</evidence>
<dbReference type="InterPro" id="IPR036028">
    <property type="entry name" value="SH3-like_dom_sf"/>
</dbReference>
<feature type="domain" description="PH" evidence="12">
    <location>
        <begin position="108"/>
        <end position="211"/>
    </location>
</feature>
<dbReference type="GO" id="GO:0008285">
    <property type="term" value="P:negative regulation of cell population proliferation"/>
    <property type="evidence" value="ECO:0007669"/>
    <property type="project" value="Ensembl"/>
</dbReference>
<dbReference type="AlphaFoldDB" id="A0A8V0XDG9"/>
<dbReference type="PANTHER" id="PTHR15129:SF2">
    <property type="entry name" value="SRC KINASE-ASSOCIATED PHOSPHOPROTEIN 2"/>
    <property type="match status" value="1"/>
</dbReference>
<evidence type="ECO:0000256" key="3">
    <source>
        <dbReference type="ARBA" id="ARBA00022443"/>
    </source>
</evidence>
<accession>A0A8V0XDG9</accession>
<evidence type="ECO:0000256" key="5">
    <source>
        <dbReference type="ARBA" id="ARBA00022553"/>
    </source>
</evidence>
<dbReference type="GO" id="GO:0042113">
    <property type="term" value="P:B cell activation"/>
    <property type="evidence" value="ECO:0007669"/>
    <property type="project" value="UniProtKB-KW"/>
</dbReference>
<reference evidence="13" key="3">
    <citation type="submission" date="2025-09" db="UniProtKB">
        <authorList>
            <consortium name="Ensembl"/>
        </authorList>
    </citation>
    <scope>IDENTIFICATION</scope>
    <source>
        <strain evidence="13">broiler</strain>
    </source>
</reference>
<evidence type="ECO:0000256" key="4">
    <source>
        <dbReference type="ARBA" id="ARBA00022490"/>
    </source>
</evidence>
<reference evidence="13" key="1">
    <citation type="submission" date="2020-11" db="EMBL/GenBank/DDBJ databases">
        <title>Gallus gallus (Chicken) genome, bGalGal1, GRCg7b, maternal haplotype autosomes + Z &amp; W.</title>
        <authorList>
            <person name="Warren W."/>
            <person name="Formenti G."/>
            <person name="Fedrigo O."/>
            <person name="Haase B."/>
            <person name="Mountcastle J."/>
            <person name="Balacco J."/>
            <person name="Tracey A."/>
            <person name="Schneider V."/>
            <person name="Okimoto R."/>
            <person name="Cheng H."/>
            <person name="Hawken R."/>
            <person name="Howe K."/>
            <person name="Jarvis E.D."/>
        </authorList>
    </citation>
    <scope>NUCLEOTIDE SEQUENCE [LARGE SCALE GENOMIC DNA]</scope>
    <source>
        <strain evidence="13">Broiler</strain>
    </source>
</reference>
<dbReference type="GO" id="GO:0005886">
    <property type="term" value="C:plasma membrane"/>
    <property type="evidence" value="ECO:0000318"/>
    <property type="project" value="GO_Central"/>
</dbReference>
<evidence type="ECO:0000256" key="9">
    <source>
        <dbReference type="PROSITE-ProRule" id="PRU00192"/>
    </source>
</evidence>
<dbReference type="InterPro" id="IPR011993">
    <property type="entry name" value="PH-like_dom_sf"/>
</dbReference>
<dbReference type="Ensembl" id="ENSGALT00010004364.1">
    <property type="protein sequence ID" value="ENSGALP00010002641.1"/>
    <property type="gene ID" value="ENSGALG00010001906.1"/>
</dbReference>
<dbReference type="InterPro" id="IPR037781">
    <property type="entry name" value="SKAP_fam"/>
</dbReference>
<dbReference type="SUPFAM" id="SSF50044">
    <property type="entry name" value="SH3-domain"/>
    <property type="match status" value="1"/>
</dbReference>
<feature type="domain" description="SH3" evidence="11">
    <location>
        <begin position="348"/>
        <end position="409"/>
    </location>
</feature>
<feature type="compositionally biased region" description="Basic and acidic residues" evidence="10">
    <location>
        <begin position="83"/>
        <end position="93"/>
    </location>
</feature>
<dbReference type="PROSITE" id="PS50002">
    <property type="entry name" value="SH3"/>
    <property type="match status" value="1"/>
</dbReference>
<dbReference type="Pfam" id="PF00169">
    <property type="entry name" value="PH"/>
    <property type="match status" value="1"/>
</dbReference>
<gene>
    <name evidence="13" type="primary">SKAP2</name>
</gene>
<evidence type="ECO:0000256" key="2">
    <source>
        <dbReference type="ARBA" id="ARBA00005864"/>
    </source>
</evidence>
<protein>
    <recommendedName>
        <fullName evidence="7">Src kinase-associated phosphoprotein 2</fullName>
    </recommendedName>
    <alternativeName>
        <fullName evidence="8">Src family-associated phosphoprotein 2</fullName>
    </alternativeName>
</protein>
<dbReference type="SMART" id="SM00233">
    <property type="entry name" value="PH"/>
    <property type="match status" value="1"/>
</dbReference>
<comment type="subcellular location">
    <subcellularLocation>
        <location evidence="1">Cytoplasm</location>
    </subcellularLocation>
</comment>
<proteinExistence type="evidence at protein level"/>
<reference evidence="13" key="2">
    <citation type="submission" date="2025-08" db="UniProtKB">
        <authorList>
            <consortium name="Ensembl"/>
        </authorList>
    </citation>
    <scope>IDENTIFICATION</scope>
    <source>
        <strain evidence="13">broiler</strain>
    </source>
</reference>
<dbReference type="FunFam" id="2.30.30.40:FF:000097">
    <property type="entry name" value="Putative src kinase-associated phosphoprotein 2"/>
    <property type="match status" value="1"/>
</dbReference>
<keyword evidence="5" id="KW-0597">Phosphoprotein</keyword>
<dbReference type="Pfam" id="PF00018">
    <property type="entry name" value="SH3_1"/>
    <property type="match status" value="1"/>
</dbReference>
<dbReference type="FunFam" id="2.30.29.30:FF:000194">
    <property type="entry name" value="Putative src kinase-associated phosphoprotein 2"/>
    <property type="match status" value="1"/>
</dbReference>
<dbReference type="Gene3D" id="2.30.29.30">
    <property type="entry name" value="Pleckstrin-homology domain (PH domain)/Phosphotyrosine-binding domain (PTB)"/>
    <property type="match status" value="1"/>
</dbReference>
<dbReference type="InterPro" id="IPR001849">
    <property type="entry name" value="PH_domain"/>
</dbReference>
<dbReference type="GO" id="GO:0005829">
    <property type="term" value="C:cytosol"/>
    <property type="evidence" value="ECO:0007669"/>
    <property type="project" value="Ensembl"/>
</dbReference>
<dbReference type="InterPro" id="IPR001452">
    <property type="entry name" value="SH3_domain"/>
</dbReference>
<organism evidence="13 14">
    <name type="scientific">Gallus gallus</name>
    <name type="common">Chicken</name>
    <dbReference type="NCBI Taxonomy" id="9031"/>
    <lineage>
        <taxon>Eukaryota</taxon>
        <taxon>Metazoa</taxon>
        <taxon>Chordata</taxon>
        <taxon>Craniata</taxon>
        <taxon>Vertebrata</taxon>
        <taxon>Euteleostomi</taxon>
        <taxon>Archelosauria</taxon>
        <taxon>Archosauria</taxon>
        <taxon>Dinosauria</taxon>
        <taxon>Saurischia</taxon>
        <taxon>Theropoda</taxon>
        <taxon>Coelurosauria</taxon>
        <taxon>Aves</taxon>
        <taxon>Neognathae</taxon>
        <taxon>Galloanserae</taxon>
        <taxon>Galliformes</taxon>
        <taxon>Phasianidae</taxon>
        <taxon>Phasianinae</taxon>
        <taxon>Gallus</taxon>
    </lineage>
</organism>
<dbReference type="GeneTree" id="ENSGT00390000017856"/>
<evidence type="ECO:0000256" key="10">
    <source>
        <dbReference type="SAM" id="MobiDB-lite"/>
    </source>
</evidence>
<sequence length="410" mass="47048">MHGAAIPEDVRGLLTDIDTFISQTLKGENLSKKAKEKKDILLKKIKDVKASYPQEFQDKELEDEEESESSFSSPPDSASIASDRCDKDDEAHSDGNQFPPIAAQDLQFVLKAGYLEKRRKDHSFLGFEWQKRWCAISKTVFYYYGSDKDKQQKGEFALEGYTIRMNNSLRKDAKKDCCFEISAPDKRIYQFTAATPKEAEEWVQQVKFVIQDMESTTIPEEEEEYDDVGHASGEPIDDSIYEELPEENAPPKTEMPRKWSQEKVATASGLSRKGWTKQVPLGSSSAVLFLLQRVERKQRPDFLTHTGRQEQVAMKSLGLLFLERKQKPSHQMLLTLCSAKNMYGKNTDYANFYQGLWDCTGDVPDELTFKRGDVIYILSKEYNRFGWWVGEMKGTIGLVPKAYIMEMYDI</sequence>
<feature type="compositionally biased region" description="Low complexity" evidence="10">
    <location>
        <begin position="69"/>
        <end position="82"/>
    </location>
</feature>
<keyword evidence="14" id="KW-1185">Reference proteome</keyword>
<dbReference type="SMART" id="SM00326">
    <property type="entry name" value="SH3"/>
    <property type="match status" value="1"/>
</dbReference>
<keyword evidence="6" id="KW-0075">B-cell activation</keyword>
<dbReference type="FunCoup" id="A0A8V0XDG9">
    <property type="interactions" value="306"/>
</dbReference>
<evidence type="ECO:0000259" key="11">
    <source>
        <dbReference type="PROSITE" id="PS50002"/>
    </source>
</evidence>
<keyword evidence="4" id="KW-0963">Cytoplasm</keyword>
<dbReference type="SUPFAM" id="SSF50729">
    <property type="entry name" value="PH domain-like"/>
    <property type="match status" value="1"/>
</dbReference>
<evidence type="ECO:0000313" key="13">
    <source>
        <dbReference type="Ensembl" id="ENSGALP00010002641.1"/>
    </source>
</evidence>
<dbReference type="Gene3D" id="6.10.250.220">
    <property type="match status" value="1"/>
</dbReference>
<name>A0A8V0XDG9_CHICK</name>
<dbReference type="GO" id="GO:0005654">
    <property type="term" value="C:nucleoplasm"/>
    <property type="evidence" value="ECO:0007669"/>
    <property type="project" value="Ensembl"/>
</dbReference>
<evidence type="ECO:0000259" key="12">
    <source>
        <dbReference type="PROSITE" id="PS50003"/>
    </source>
</evidence>
<dbReference type="GO" id="GO:0005737">
    <property type="term" value="C:cytoplasm"/>
    <property type="evidence" value="ECO:0000318"/>
    <property type="project" value="GO_Central"/>
</dbReference>
<evidence type="ECO:0000256" key="1">
    <source>
        <dbReference type="ARBA" id="ARBA00004496"/>
    </source>
</evidence>
<feature type="region of interest" description="Disordered" evidence="10">
    <location>
        <begin position="55"/>
        <end position="99"/>
    </location>
</feature>
<dbReference type="PRINTS" id="PR00452">
    <property type="entry name" value="SH3DOMAIN"/>
</dbReference>
<evidence type="ECO:0007829" key="15">
    <source>
        <dbReference type="PeptideAtlas" id="A0A8V0XDG9"/>
    </source>
</evidence>
<dbReference type="CDD" id="cd12045">
    <property type="entry name" value="SH3_SKAP2"/>
    <property type="match status" value="1"/>
</dbReference>
<evidence type="ECO:0000256" key="8">
    <source>
        <dbReference type="ARBA" id="ARBA00041593"/>
    </source>
</evidence>
<comment type="similarity">
    <text evidence="2">Belongs to the SKAP family.</text>
</comment>
<keyword evidence="3 9" id="KW-0728">SH3 domain</keyword>
<evidence type="ECO:0000256" key="7">
    <source>
        <dbReference type="ARBA" id="ARBA00039671"/>
    </source>
</evidence>
<dbReference type="PROSITE" id="PS50003">
    <property type="entry name" value="PH_DOMAIN"/>
    <property type="match status" value="1"/>
</dbReference>
<dbReference type="PANTHER" id="PTHR15129">
    <property type="entry name" value="SRC-ASSOCIATED ADAPTOR PROTEIN"/>
    <property type="match status" value="1"/>
</dbReference>
<keyword evidence="15" id="KW-1267">Proteomics identification</keyword>
<dbReference type="OrthoDB" id="243840at2759"/>
<dbReference type="Proteomes" id="UP000000539">
    <property type="component" value="Chromosome 2"/>
</dbReference>